<dbReference type="PANTHER" id="PTHR34383:SF3">
    <property type="entry name" value="POLYPHOSPHATE:AMP PHOSPHOTRANSFERASE"/>
    <property type="match status" value="1"/>
</dbReference>
<dbReference type="PANTHER" id="PTHR34383">
    <property type="entry name" value="POLYPHOSPHATE:AMP PHOSPHOTRANSFERASE-RELATED"/>
    <property type="match status" value="1"/>
</dbReference>
<dbReference type="SUPFAM" id="SSF52540">
    <property type="entry name" value="P-loop containing nucleoside triphosphate hydrolases"/>
    <property type="match status" value="1"/>
</dbReference>
<dbReference type="EMBL" id="WKJD01000009">
    <property type="protein sequence ID" value="MRX43325.1"/>
    <property type="molecule type" value="Genomic_DNA"/>
</dbReference>
<dbReference type="InterPro" id="IPR022300">
    <property type="entry name" value="PPK2-rel_1"/>
</dbReference>
<keyword evidence="3" id="KW-1185">Reference proteome</keyword>
<dbReference type="GO" id="GO:0006797">
    <property type="term" value="P:polyphosphate metabolic process"/>
    <property type="evidence" value="ECO:0007669"/>
    <property type="project" value="InterPro"/>
</dbReference>
<feature type="domain" description="Polyphosphate kinase-2-related" evidence="1">
    <location>
        <begin position="66"/>
        <end position="279"/>
    </location>
</feature>
<gene>
    <name evidence="2" type="ORF">GJR97_06245</name>
</gene>
<dbReference type="GO" id="GO:0016301">
    <property type="term" value="F:kinase activity"/>
    <property type="evidence" value="ECO:0007669"/>
    <property type="project" value="UniProtKB-KW"/>
</dbReference>
<dbReference type="InterPro" id="IPR022488">
    <property type="entry name" value="PPK2-related"/>
</dbReference>
<dbReference type="NCBIfam" id="TIGR03709">
    <property type="entry name" value="PPK2_rel_1"/>
    <property type="match status" value="1"/>
</dbReference>
<sequence>MGERRGGRGHEGSTVGLEKYWASDPMDVLRVRQDFLLADLDPHGKPGFEGGKTEGRKSLEIGAEILADLQEQLFAGHQMGDDPRRVLLVLQAMDTAGKGGIVKHVMSAVDPQGVQLATFKKPTKEELAHDFLWRIRKEVPEPGMIGVFDRSHYEDVLIARVRELAPPEEIERRYDAINEFEAELAASGTVIIKVMLHISMDEQRERLLKRLDRRDKHWKFNPGDIDERMLAPKYRESYQLVFDRTTTPYAPWYVIPADRKWYARLAVQHLLIDALESMKLDWPLADYDIEEQKARLATG</sequence>
<evidence type="ECO:0000313" key="2">
    <source>
        <dbReference type="EMBL" id="MRX43325.1"/>
    </source>
</evidence>
<dbReference type="InterPro" id="IPR027417">
    <property type="entry name" value="P-loop_NTPase"/>
</dbReference>
<keyword evidence="2" id="KW-0808">Transferase</keyword>
<evidence type="ECO:0000313" key="3">
    <source>
        <dbReference type="Proteomes" id="UP000476511"/>
    </source>
</evidence>
<keyword evidence="2" id="KW-0418">Kinase</keyword>
<reference evidence="2 3" key="1">
    <citation type="submission" date="2019-11" db="EMBL/GenBank/DDBJ databases">
        <title>Agromyces kandeliae sp. nov., isolated from mangrove soil.</title>
        <authorList>
            <person name="Wang R."/>
        </authorList>
    </citation>
    <scope>NUCLEOTIDE SEQUENCE [LARGE SCALE GENOMIC DNA]</scope>
    <source>
        <strain evidence="2 3">Q22</strain>
    </source>
</reference>
<protein>
    <submittedName>
        <fullName evidence="2">Polyphosphate kinase 2 family protein</fullName>
    </submittedName>
</protein>
<dbReference type="Pfam" id="PF03976">
    <property type="entry name" value="PPK2"/>
    <property type="match status" value="1"/>
</dbReference>
<dbReference type="Gene3D" id="3.40.50.300">
    <property type="entry name" value="P-loop containing nucleotide triphosphate hydrolases"/>
    <property type="match status" value="1"/>
</dbReference>
<organism evidence="2 3">
    <name type="scientific">Agromyces kandeliae</name>
    <dbReference type="NCBI Taxonomy" id="2666141"/>
    <lineage>
        <taxon>Bacteria</taxon>
        <taxon>Bacillati</taxon>
        <taxon>Actinomycetota</taxon>
        <taxon>Actinomycetes</taxon>
        <taxon>Micrococcales</taxon>
        <taxon>Microbacteriaceae</taxon>
        <taxon>Agromyces</taxon>
    </lineage>
</organism>
<accession>A0A6L5R0B2</accession>
<dbReference type="AlphaFoldDB" id="A0A6L5R0B2"/>
<comment type="caution">
    <text evidence="2">The sequence shown here is derived from an EMBL/GenBank/DDBJ whole genome shotgun (WGS) entry which is preliminary data.</text>
</comment>
<dbReference type="GO" id="GO:0016776">
    <property type="term" value="F:phosphotransferase activity, phosphate group as acceptor"/>
    <property type="evidence" value="ECO:0007669"/>
    <property type="project" value="InterPro"/>
</dbReference>
<proteinExistence type="predicted"/>
<evidence type="ECO:0000259" key="1">
    <source>
        <dbReference type="Pfam" id="PF03976"/>
    </source>
</evidence>
<name>A0A6L5R0B2_9MICO</name>
<dbReference type="Proteomes" id="UP000476511">
    <property type="component" value="Unassembled WGS sequence"/>
</dbReference>